<accession>A0A9P9XKB9</accession>
<dbReference type="EMBL" id="SDAQ01000018">
    <property type="protein sequence ID" value="KAI3555286.1"/>
    <property type="molecule type" value="Genomic_DNA"/>
</dbReference>
<evidence type="ECO:0000313" key="2">
    <source>
        <dbReference type="Proteomes" id="UP001056436"/>
    </source>
</evidence>
<reference evidence="1" key="1">
    <citation type="submission" date="2019-01" db="EMBL/GenBank/DDBJ databases">
        <title>Colletotrichum abscissum LGMF1257.</title>
        <authorList>
            <person name="Baroncelli R."/>
        </authorList>
    </citation>
    <scope>NUCLEOTIDE SEQUENCE</scope>
    <source>
        <strain evidence="1">Ca142</strain>
    </source>
</reference>
<protein>
    <submittedName>
        <fullName evidence="1">Uncharacterized protein</fullName>
    </submittedName>
</protein>
<dbReference type="OrthoDB" id="10535049at2759"/>
<proteinExistence type="predicted"/>
<evidence type="ECO:0000313" key="1">
    <source>
        <dbReference type="EMBL" id="KAI3555286.1"/>
    </source>
</evidence>
<organism evidence="1 2">
    <name type="scientific">Colletotrichum abscissum</name>
    <dbReference type="NCBI Taxonomy" id="1671311"/>
    <lineage>
        <taxon>Eukaryota</taxon>
        <taxon>Fungi</taxon>
        <taxon>Dikarya</taxon>
        <taxon>Ascomycota</taxon>
        <taxon>Pezizomycotina</taxon>
        <taxon>Sordariomycetes</taxon>
        <taxon>Hypocreomycetidae</taxon>
        <taxon>Glomerellales</taxon>
        <taxon>Glomerellaceae</taxon>
        <taxon>Colletotrichum</taxon>
        <taxon>Colletotrichum acutatum species complex</taxon>
    </lineage>
</organism>
<dbReference type="Proteomes" id="UP001056436">
    <property type="component" value="Unassembled WGS sequence"/>
</dbReference>
<gene>
    <name evidence="1" type="ORF">CABS02_04386</name>
</gene>
<keyword evidence="2" id="KW-1185">Reference proteome</keyword>
<name>A0A9P9XKB9_9PEZI</name>
<sequence length="134" mass="14947">MPLDKSAPLRLDDFGQLDAVAIVATMGMLKLEKQRRAFRRCGIRLGDITGAVDSRAGTDARIRHIDAGLAIMATMDGPEVHRVRATSRRLRRLLRDPPGDDNTRIKEEIMLDLAAHAGWHQEVLCALEWVKLAL</sequence>
<dbReference type="AlphaFoldDB" id="A0A9P9XKB9"/>
<comment type="caution">
    <text evidence="1">The sequence shown here is derived from an EMBL/GenBank/DDBJ whole genome shotgun (WGS) entry which is preliminary data.</text>
</comment>